<accession>A0AAV7KV25</accession>
<keyword evidence="3" id="KW-1185">Reference proteome</keyword>
<evidence type="ECO:0000256" key="1">
    <source>
        <dbReference type="SAM" id="MobiDB-lite"/>
    </source>
</evidence>
<dbReference type="Proteomes" id="UP001066276">
    <property type="component" value="Chromosome 12"/>
</dbReference>
<comment type="caution">
    <text evidence="2">The sequence shown here is derived from an EMBL/GenBank/DDBJ whole genome shotgun (WGS) entry which is preliminary data.</text>
</comment>
<evidence type="ECO:0000313" key="2">
    <source>
        <dbReference type="EMBL" id="KAJ1082748.1"/>
    </source>
</evidence>
<name>A0AAV7KV25_PLEWA</name>
<dbReference type="EMBL" id="JANPWB010000016">
    <property type="protein sequence ID" value="KAJ1082748.1"/>
    <property type="molecule type" value="Genomic_DNA"/>
</dbReference>
<sequence>MDKYTVPKQEGGSRTLKEAGRGQVAEGAIPSETSLGSIMAAIQYLKGTLEPKLDAVTVDVTLQQADLKKVVEKVTTAEMDIAHLQSTSKRLEDQVQFLTTGYERMVAHLEDQDGRA</sequence>
<feature type="region of interest" description="Disordered" evidence="1">
    <location>
        <begin position="1"/>
        <end position="23"/>
    </location>
</feature>
<proteinExistence type="predicted"/>
<evidence type="ECO:0000313" key="3">
    <source>
        <dbReference type="Proteomes" id="UP001066276"/>
    </source>
</evidence>
<gene>
    <name evidence="2" type="ORF">NDU88_002913</name>
</gene>
<protein>
    <submittedName>
        <fullName evidence="2">Uncharacterized protein</fullName>
    </submittedName>
</protein>
<organism evidence="2 3">
    <name type="scientific">Pleurodeles waltl</name>
    <name type="common">Iberian ribbed newt</name>
    <dbReference type="NCBI Taxonomy" id="8319"/>
    <lineage>
        <taxon>Eukaryota</taxon>
        <taxon>Metazoa</taxon>
        <taxon>Chordata</taxon>
        <taxon>Craniata</taxon>
        <taxon>Vertebrata</taxon>
        <taxon>Euteleostomi</taxon>
        <taxon>Amphibia</taxon>
        <taxon>Batrachia</taxon>
        <taxon>Caudata</taxon>
        <taxon>Salamandroidea</taxon>
        <taxon>Salamandridae</taxon>
        <taxon>Pleurodelinae</taxon>
        <taxon>Pleurodeles</taxon>
    </lineage>
</organism>
<dbReference type="AlphaFoldDB" id="A0AAV7KV25"/>
<reference evidence="2" key="1">
    <citation type="journal article" date="2022" name="bioRxiv">
        <title>Sequencing and chromosome-scale assembly of the giantPleurodeles waltlgenome.</title>
        <authorList>
            <person name="Brown T."/>
            <person name="Elewa A."/>
            <person name="Iarovenko S."/>
            <person name="Subramanian E."/>
            <person name="Araus A.J."/>
            <person name="Petzold A."/>
            <person name="Susuki M."/>
            <person name="Suzuki K.-i.T."/>
            <person name="Hayashi T."/>
            <person name="Toyoda A."/>
            <person name="Oliveira C."/>
            <person name="Osipova E."/>
            <person name="Leigh N.D."/>
            <person name="Simon A."/>
            <person name="Yun M.H."/>
        </authorList>
    </citation>
    <scope>NUCLEOTIDE SEQUENCE</scope>
    <source>
        <strain evidence="2">20211129_DDA</strain>
        <tissue evidence="2">Liver</tissue>
    </source>
</reference>